<proteinExistence type="predicted"/>
<reference evidence="1" key="1">
    <citation type="submission" date="2014-09" db="EMBL/GenBank/DDBJ databases">
        <authorList>
            <person name="Magalhaes I.L.F."/>
            <person name="Oliveira U."/>
            <person name="Santos F.R."/>
            <person name="Vidigal T.H.D.A."/>
            <person name="Brescovit A.D."/>
            <person name="Santos A.J."/>
        </authorList>
    </citation>
    <scope>NUCLEOTIDE SEQUENCE</scope>
    <source>
        <tissue evidence="1">Shoot tissue taken approximately 20 cm above the soil surface</tissue>
    </source>
</reference>
<sequence>MQEVHARSRTRR</sequence>
<reference evidence="1" key="2">
    <citation type="journal article" date="2015" name="Data Brief">
        <title>Shoot transcriptome of the giant reed, Arundo donax.</title>
        <authorList>
            <person name="Barrero R.A."/>
            <person name="Guerrero F.D."/>
            <person name="Moolhuijzen P."/>
            <person name="Goolsby J.A."/>
            <person name="Tidwell J."/>
            <person name="Bellgard S.E."/>
            <person name="Bellgard M.I."/>
        </authorList>
    </citation>
    <scope>NUCLEOTIDE SEQUENCE</scope>
    <source>
        <tissue evidence="1">Shoot tissue taken approximately 20 cm above the soil surface</tissue>
    </source>
</reference>
<dbReference type="EMBL" id="GBRH01180952">
    <property type="protein sequence ID" value="JAE16944.1"/>
    <property type="molecule type" value="Transcribed_RNA"/>
</dbReference>
<name>A0A0A9G0D4_ARUDO</name>
<accession>A0A0A9G0D4</accession>
<evidence type="ECO:0000313" key="1">
    <source>
        <dbReference type="EMBL" id="JAE16944.1"/>
    </source>
</evidence>
<protein>
    <submittedName>
        <fullName evidence="1">Uncharacterized protein</fullName>
    </submittedName>
</protein>
<organism evidence="1">
    <name type="scientific">Arundo donax</name>
    <name type="common">Giant reed</name>
    <name type="synonym">Donax arundinaceus</name>
    <dbReference type="NCBI Taxonomy" id="35708"/>
    <lineage>
        <taxon>Eukaryota</taxon>
        <taxon>Viridiplantae</taxon>
        <taxon>Streptophyta</taxon>
        <taxon>Embryophyta</taxon>
        <taxon>Tracheophyta</taxon>
        <taxon>Spermatophyta</taxon>
        <taxon>Magnoliopsida</taxon>
        <taxon>Liliopsida</taxon>
        <taxon>Poales</taxon>
        <taxon>Poaceae</taxon>
        <taxon>PACMAD clade</taxon>
        <taxon>Arundinoideae</taxon>
        <taxon>Arundineae</taxon>
        <taxon>Arundo</taxon>
    </lineage>
</organism>